<feature type="transmembrane region" description="Helical" evidence="6">
    <location>
        <begin position="387"/>
        <end position="414"/>
    </location>
</feature>
<dbReference type="EMBL" id="VOEJ01000002">
    <property type="protein sequence ID" value="TWR30263.1"/>
    <property type="molecule type" value="Genomic_DNA"/>
</dbReference>
<dbReference type="RefSeq" id="WP_146380723.1">
    <property type="nucleotide sequence ID" value="NZ_VOEJ01000002.1"/>
</dbReference>
<dbReference type="PANTHER" id="PTHR30572">
    <property type="entry name" value="MEMBRANE COMPONENT OF TRANSPORTER-RELATED"/>
    <property type="match status" value="1"/>
</dbReference>
<accession>A0A563UG71</accession>
<proteinExistence type="predicted"/>
<evidence type="ECO:0000259" key="8">
    <source>
        <dbReference type="Pfam" id="PF12704"/>
    </source>
</evidence>
<evidence type="ECO:0000313" key="10">
    <source>
        <dbReference type="Proteomes" id="UP000320042"/>
    </source>
</evidence>
<dbReference type="Pfam" id="PF12704">
    <property type="entry name" value="MacB_PCD"/>
    <property type="match status" value="1"/>
</dbReference>
<dbReference type="OrthoDB" id="5933722at2"/>
<feature type="transmembrane region" description="Helical" evidence="6">
    <location>
        <begin position="344"/>
        <end position="367"/>
    </location>
</feature>
<evidence type="ECO:0000256" key="2">
    <source>
        <dbReference type="ARBA" id="ARBA00022475"/>
    </source>
</evidence>
<feature type="domain" description="ABC3 transporter permease C-terminal" evidence="7">
    <location>
        <begin position="701"/>
        <end position="810"/>
    </location>
</feature>
<dbReference type="AlphaFoldDB" id="A0A563UG71"/>
<evidence type="ECO:0000256" key="3">
    <source>
        <dbReference type="ARBA" id="ARBA00022692"/>
    </source>
</evidence>
<evidence type="ECO:0000256" key="1">
    <source>
        <dbReference type="ARBA" id="ARBA00004651"/>
    </source>
</evidence>
<dbReference type="GO" id="GO:0022857">
    <property type="term" value="F:transmembrane transporter activity"/>
    <property type="evidence" value="ECO:0007669"/>
    <property type="project" value="TreeGrafter"/>
</dbReference>
<feature type="transmembrane region" description="Helical" evidence="6">
    <location>
        <begin position="782"/>
        <end position="804"/>
    </location>
</feature>
<keyword evidence="2" id="KW-1003">Cell membrane</keyword>
<dbReference type="InterPro" id="IPR050250">
    <property type="entry name" value="Macrolide_Exporter_MacB"/>
</dbReference>
<gene>
    <name evidence="9" type="ORF">FPZ43_04800</name>
</gene>
<protein>
    <submittedName>
        <fullName evidence="9">FtsX-like permease family protein</fullName>
    </submittedName>
</protein>
<dbReference type="PANTHER" id="PTHR30572:SF18">
    <property type="entry name" value="ABC-TYPE MACROLIDE FAMILY EXPORT SYSTEM PERMEASE COMPONENT 2"/>
    <property type="match status" value="1"/>
</dbReference>
<evidence type="ECO:0000313" key="9">
    <source>
        <dbReference type="EMBL" id="TWR30263.1"/>
    </source>
</evidence>
<dbReference type="Pfam" id="PF02687">
    <property type="entry name" value="FtsX"/>
    <property type="match status" value="2"/>
</dbReference>
<feature type="transmembrane region" description="Helical" evidence="6">
    <location>
        <begin position="698"/>
        <end position="722"/>
    </location>
</feature>
<feature type="transmembrane region" description="Helical" evidence="6">
    <location>
        <begin position="21"/>
        <end position="43"/>
    </location>
</feature>
<keyword evidence="10" id="KW-1185">Reference proteome</keyword>
<keyword evidence="3 6" id="KW-0812">Transmembrane</keyword>
<keyword evidence="4 6" id="KW-1133">Transmembrane helix</keyword>
<dbReference type="GO" id="GO:0005886">
    <property type="term" value="C:plasma membrane"/>
    <property type="evidence" value="ECO:0007669"/>
    <property type="project" value="UniProtKB-SubCell"/>
</dbReference>
<comment type="caution">
    <text evidence="9">The sequence shown here is derived from an EMBL/GenBank/DDBJ whole genome shotgun (WGS) entry which is preliminary data.</text>
</comment>
<dbReference type="InterPro" id="IPR003838">
    <property type="entry name" value="ABC3_permease_C"/>
</dbReference>
<evidence type="ECO:0000256" key="4">
    <source>
        <dbReference type="ARBA" id="ARBA00022989"/>
    </source>
</evidence>
<keyword evidence="5 6" id="KW-0472">Membrane</keyword>
<feature type="domain" description="ABC3 transporter permease C-terminal" evidence="7">
    <location>
        <begin position="299"/>
        <end position="415"/>
    </location>
</feature>
<dbReference type="InterPro" id="IPR025857">
    <property type="entry name" value="MacB_PCD"/>
</dbReference>
<organism evidence="9 10">
    <name type="scientific">Mucilaginibacter pallidiroseus</name>
    <dbReference type="NCBI Taxonomy" id="2599295"/>
    <lineage>
        <taxon>Bacteria</taxon>
        <taxon>Pseudomonadati</taxon>
        <taxon>Bacteroidota</taxon>
        <taxon>Sphingobacteriia</taxon>
        <taxon>Sphingobacteriales</taxon>
        <taxon>Sphingobacteriaceae</taxon>
        <taxon>Mucilaginibacter</taxon>
    </lineage>
</organism>
<evidence type="ECO:0000256" key="6">
    <source>
        <dbReference type="SAM" id="Phobius"/>
    </source>
</evidence>
<feature type="transmembrane region" description="Helical" evidence="6">
    <location>
        <begin position="734"/>
        <end position="762"/>
    </location>
</feature>
<reference evidence="9 10" key="1">
    <citation type="submission" date="2019-07" db="EMBL/GenBank/DDBJ databases">
        <authorList>
            <person name="Kim J."/>
        </authorList>
    </citation>
    <scope>NUCLEOTIDE SEQUENCE [LARGE SCALE GENOMIC DNA]</scope>
    <source>
        <strain evidence="10">dk17</strain>
    </source>
</reference>
<comment type="subcellular location">
    <subcellularLocation>
        <location evidence="1">Cell membrane</location>
        <topology evidence="1">Multi-pass membrane protein</topology>
    </subcellularLocation>
</comment>
<feature type="transmembrane region" description="Helical" evidence="6">
    <location>
        <begin position="435"/>
        <end position="456"/>
    </location>
</feature>
<feature type="transmembrane region" description="Helical" evidence="6">
    <location>
        <begin position="293"/>
        <end position="315"/>
    </location>
</feature>
<evidence type="ECO:0000259" key="7">
    <source>
        <dbReference type="Pfam" id="PF02687"/>
    </source>
</evidence>
<dbReference type="PROSITE" id="PS51257">
    <property type="entry name" value="PROKAR_LIPOPROTEIN"/>
    <property type="match status" value="1"/>
</dbReference>
<sequence length="821" mass="90424">MLGNYLKMAWRVLVRQKVFSAINIFGLAIGMISCLLIVQYISFELSFDDMHQNGANIYRVKQQTIKEGNIIENSPKTFAAVGPAIKSELPEVLQMARISKLEGQVSIASSKSSLVFNEKRLYLVDASFLKMFSFPLIEGTTAALDAPNTVVISQAMATKYFNGQQPIGKTLQVQQQISGTNITATVTGICKNVSVNSHLQFDMLLSAPNNAGDWVYPDFYTYLQLTPGTNQQIFEAKLNGFIHKIAGNSANNASFTLGKTDLSKVNLALQPLRDIHLYSGFGQDISTPGNGKMVWYLGLVAALILIIAYVNYINLSTAKVVERAREVGVRKVLGSQKSQLITQFLFESALVSFFSVILSIVAVILVMPLFSNLCGEQMQFTLYKDPVLLPGFLLIVFAGIILSAIYPALVLANYKPVHVLKGKFASSASGLMLRKSLTVFQFAATIIVMIGTLVVYRQVNFMKRSTNGMDMKQTLVVLAPQVVRANDDDARSYALNDSAFRTEVMRSPRVQSATASSAIPGQDIDYVMSYINSSGGAKGNGVRLPTLEIGSTFVKQFKVKMLAGSSFKFDPMARRQPMILNEAAVTSLGFKSPQDAIGKIINTKNGRGRVFENEIVGVMKNFHQTSLKDAFTPIVFREIDPSSITHYEIKINTADMHAAILQVEQAYKRTFANAAFDYFFLDEYFNQQYKTEQHFGQVFGLFSGFAVLVACLGLFGLTIITINQRIKEIGVRKVLGASVADILTLITKDLVMLVALASTIGLPVAYWVCNGWLQSYHFRIEINAWLLALPVLTVLVIALATISFQSVRAALANPVKSLRTE</sequence>
<evidence type="ECO:0000256" key="5">
    <source>
        <dbReference type="ARBA" id="ARBA00023136"/>
    </source>
</evidence>
<dbReference type="Proteomes" id="UP000320042">
    <property type="component" value="Unassembled WGS sequence"/>
</dbReference>
<name>A0A563UG71_9SPHI</name>
<feature type="domain" description="MacB-like periplasmic core" evidence="8">
    <location>
        <begin position="20"/>
        <end position="238"/>
    </location>
</feature>